<evidence type="ECO:0000256" key="1">
    <source>
        <dbReference type="ARBA" id="ARBA00005964"/>
    </source>
</evidence>
<dbReference type="Pfam" id="PF00400">
    <property type="entry name" value="WD40"/>
    <property type="match status" value="1"/>
</dbReference>
<dbReference type="Gene3D" id="3.40.50.1820">
    <property type="entry name" value="alpha/beta hydrolase"/>
    <property type="match status" value="1"/>
</dbReference>
<feature type="domain" description="Nephrocystin 3-like N-terminal" evidence="6">
    <location>
        <begin position="701"/>
        <end position="775"/>
    </location>
</feature>
<accession>A0A0F0IKF6</accession>
<dbReference type="SUPFAM" id="SSF53474">
    <property type="entry name" value="alpha/beta-Hydrolases"/>
    <property type="match status" value="1"/>
</dbReference>
<dbReference type="InterPro" id="IPR050309">
    <property type="entry name" value="Type-B_Carboxylest/Lipase"/>
</dbReference>
<dbReference type="InterPro" id="IPR029058">
    <property type="entry name" value="AB_hydrolase_fold"/>
</dbReference>
<dbReference type="SUPFAM" id="SSF53167">
    <property type="entry name" value="Purine and uridine phosphorylases"/>
    <property type="match status" value="1"/>
</dbReference>
<keyword evidence="4" id="KW-0853">WD repeat</keyword>
<comment type="similarity">
    <text evidence="1">Belongs to the type-B carboxylesterase/lipase family.</text>
</comment>
<evidence type="ECO:0000259" key="6">
    <source>
        <dbReference type="Pfam" id="PF24883"/>
    </source>
</evidence>
<proteinExistence type="inferred from homology"/>
<dbReference type="Proteomes" id="UP000033540">
    <property type="component" value="Unassembled WGS sequence"/>
</dbReference>
<feature type="domain" description="Carboxylesterase type B" evidence="5">
    <location>
        <begin position="3"/>
        <end position="342"/>
    </location>
</feature>
<sequence>MADKGIVFVSYNYRTGSFGWLGHPQLNEEFYQVTGSNSSGNWGMLDQFAAVKWVHENIADFGGNPEHITVMGQSAGSAATYHILNSPLTRGLIKGAIIESGVRDPHDPSATSLAEGYKTQAYVMSQGVNYTASKNVSTISELRRLPMSALEEEFMGEFSFGATLDYYAMPATYVETLAEGAANNVPIITGNTKDESGATYGFNITVANYVQEFKETFTTGTWSEKFLALYPANDSVSASGAYNSMWTDRSKVGTWLWTQLWAASSEQPVYTYFWDHAPAGQDQGAYHESEINYVLNNLYATDKPWTEKDFEIAAKMNGYWSNFIKTGNPNGDGLVHWPATADDQLVQHVGDGWGSIPVASKAKVELIRSWFATLITTPDLQSSVSTSGNDCIVRLNTRDEFEIAVICALPAECDTVLASFDETFDVVLSYMTGMGKTGAAVVASNLSIGFPSIQLALVVGIYGAVPTSTASNRSEITLGDFICDCIVEYNFGWHLKLRETRREFENRLSDNLQVLHAQNPTWQHPGTVYNVLLEASYHHRHYKDGATCMCANCQSSSDPVCEEALLKDSKSLTCAGNPVIGEQHAKSESIAPAEHIGPVVCGDTVTKSGQHRDMLLDIRPSVIIKGVCDYADSHENQMGQAYAAATGPLVPRQSWGIGDQGILDIDKQCLSDLLLTNPRDDKLRIERTKGGLADVMIKADWIRGDAGKVKTMLMIGIIDKLMKQGALLVEPESSPVLSYFISQGTDSRLNNAASILRGLLYLLVVQQSGLPRQNWSGWLQTLEDHKAYVSDVCFSPDGQTLATALHDCTIKLSDGASGMIKRSLEVIQEGSIPYALFTVLTLWHQQLMMDQFWSGMPPPEVMNTY</sequence>
<keyword evidence="2" id="KW-0677">Repeat</keyword>
<evidence type="ECO:0000259" key="5">
    <source>
        <dbReference type="Pfam" id="PF00135"/>
    </source>
</evidence>
<dbReference type="InterPro" id="IPR056884">
    <property type="entry name" value="NPHP3-like_N"/>
</dbReference>
<evidence type="ECO:0000313" key="8">
    <source>
        <dbReference type="Proteomes" id="UP000033540"/>
    </source>
</evidence>
<evidence type="ECO:0000256" key="3">
    <source>
        <dbReference type="ARBA" id="ARBA00022801"/>
    </source>
</evidence>
<dbReference type="Gene3D" id="3.40.50.1580">
    <property type="entry name" value="Nucleoside phosphorylase domain"/>
    <property type="match status" value="1"/>
</dbReference>
<dbReference type="OrthoDB" id="408631at2759"/>
<gene>
    <name evidence="7" type="ORF">P875_00108561</name>
</gene>
<dbReference type="PROSITE" id="PS50082">
    <property type="entry name" value="WD_REPEATS_2"/>
    <property type="match status" value="1"/>
</dbReference>
<evidence type="ECO:0000256" key="4">
    <source>
        <dbReference type="PROSITE-ProRule" id="PRU00221"/>
    </source>
</evidence>
<evidence type="ECO:0000313" key="7">
    <source>
        <dbReference type="EMBL" id="KJK68170.1"/>
    </source>
</evidence>
<dbReference type="InterPro" id="IPR019826">
    <property type="entry name" value="Carboxylesterase_B_AS"/>
</dbReference>
<feature type="repeat" description="WD" evidence="4">
    <location>
        <begin position="782"/>
        <end position="812"/>
    </location>
</feature>
<dbReference type="InterPro" id="IPR036322">
    <property type="entry name" value="WD40_repeat_dom_sf"/>
</dbReference>
<keyword evidence="3" id="KW-0378">Hydrolase</keyword>
<dbReference type="PROSITE" id="PS00122">
    <property type="entry name" value="CARBOXYLESTERASE_B_1"/>
    <property type="match status" value="1"/>
</dbReference>
<protein>
    <submittedName>
        <fullName evidence="7">Carboxylesterase family protein</fullName>
    </submittedName>
</protein>
<dbReference type="Pfam" id="PF00135">
    <property type="entry name" value="COesterase"/>
    <property type="match status" value="1"/>
</dbReference>
<comment type="caution">
    <text evidence="7">The sequence shown here is derived from an EMBL/GenBank/DDBJ whole genome shotgun (WGS) entry which is preliminary data.</text>
</comment>
<dbReference type="SMART" id="SM00320">
    <property type="entry name" value="WD40"/>
    <property type="match status" value="1"/>
</dbReference>
<dbReference type="PANTHER" id="PTHR11559">
    <property type="entry name" value="CARBOXYLESTERASE"/>
    <property type="match status" value="1"/>
</dbReference>
<dbReference type="Gene3D" id="2.130.10.10">
    <property type="entry name" value="YVTN repeat-like/Quinoprotein amine dehydrogenase"/>
    <property type="match status" value="1"/>
</dbReference>
<evidence type="ECO:0000256" key="2">
    <source>
        <dbReference type="ARBA" id="ARBA00022737"/>
    </source>
</evidence>
<dbReference type="InterPro" id="IPR035994">
    <property type="entry name" value="Nucleoside_phosphorylase_sf"/>
</dbReference>
<dbReference type="SUPFAM" id="SSF50978">
    <property type="entry name" value="WD40 repeat-like"/>
    <property type="match status" value="1"/>
</dbReference>
<dbReference type="GO" id="GO:0016787">
    <property type="term" value="F:hydrolase activity"/>
    <property type="evidence" value="ECO:0007669"/>
    <property type="project" value="UniProtKB-KW"/>
</dbReference>
<dbReference type="STRING" id="1403190.A0A0F0IKF6"/>
<dbReference type="EMBL" id="JZEE01000145">
    <property type="protein sequence ID" value="KJK68170.1"/>
    <property type="molecule type" value="Genomic_DNA"/>
</dbReference>
<dbReference type="GO" id="GO:0009116">
    <property type="term" value="P:nucleoside metabolic process"/>
    <property type="evidence" value="ECO:0007669"/>
    <property type="project" value="InterPro"/>
</dbReference>
<dbReference type="InterPro" id="IPR015943">
    <property type="entry name" value="WD40/YVTN_repeat-like_dom_sf"/>
</dbReference>
<organism evidence="7 8">
    <name type="scientific">Aspergillus parasiticus (strain ATCC 56775 / NRRL 5862 / SRRC 143 / SU-1)</name>
    <dbReference type="NCBI Taxonomy" id="1403190"/>
    <lineage>
        <taxon>Eukaryota</taxon>
        <taxon>Fungi</taxon>
        <taxon>Dikarya</taxon>
        <taxon>Ascomycota</taxon>
        <taxon>Pezizomycotina</taxon>
        <taxon>Eurotiomycetes</taxon>
        <taxon>Eurotiomycetidae</taxon>
        <taxon>Eurotiales</taxon>
        <taxon>Aspergillaceae</taxon>
        <taxon>Aspergillus</taxon>
        <taxon>Aspergillus subgen. Circumdati</taxon>
    </lineage>
</organism>
<dbReference type="Pfam" id="PF24883">
    <property type="entry name" value="NPHP3_N"/>
    <property type="match status" value="1"/>
</dbReference>
<name>A0A0F0IKF6_ASPPU</name>
<reference evidence="7 8" key="1">
    <citation type="submission" date="2015-02" db="EMBL/GenBank/DDBJ databases">
        <title>Draft genome sequence of Aspergillus parasiticus SU-1.</title>
        <authorList>
            <person name="Yu J."/>
            <person name="Fedorova N."/>
            <person name="Yin Y."/>
            <person name="Losada L."/>
            <person name="Zafar N."/>
            <person name="Taujale R."/>
            <person name="Ehrlich K.C."/>
            <person name="Bhatnagar D."/>
            <person name="Cleveland T.E."/>
            <person name="Bennett J.W."/>
            <person name="Nierman W.C."/>
        </authorList>
    </citation>
    <scope>NUCLEOTIDE SEQUENCE [LARGE SCALE GENOMIC DNA]</scope>
    <source>
        <strain evidence="8">ATCC 56775 / NRRL 5862 / SRRC 143 / SU-1</strain>
    </source>
</reference>
<dbReference type="InterPro" id="IPR001680">
    <property type="entry name" value="WD40_rpt"/>
</dbReference>
<dbReference type="InterPro" id="IPR002018">
    <property type="entry name" value="CarbesteraseB"/>
</dbReference>
<dbReference type="AlphaFoldDB" id="A0A0F0IKF6"/>